<protein>
    <submittedName>
        <fullName evidence="5">SusC/RagA family TonB-linked outer membrane protein</fullName>
    </submittedName>
</protein>
<evidence type="ECO:0000256" key="3">
    <source>
        <dbReference type="ARBA" id="ARBA00023237"/>
    </source>
</evidence>
<sequence>MEKLTGILFFKRVMVVSLALMLPYLSFSQDEDTVTSVQYKSPFQTFLPPTGSLDSVNGSRLLSFPVTNIETALHGLLSGLDIRMSSGERFSGGALNLRGQTPLVVIDGIVRSWSSINPEQVEHVTVLKDAVSLSRYGMRGANGVLLITTRRGGISKPRISATAQAGVQQQLFQAKYLDAYNYSLLLNEAIVNQGGTARYTQSDLDLYKSGADKFGHPNVDWRDLLTNRNAGMQRYNVNIDGGGAAARYHLDFDYLNQNGFLKSGKDLNSYETNDYAERYLIRANVDVKATKTTTLGVNIFTRIRELNQPGATVATIYNNLYYTPNSAYPVFDPRDSLAGTLQYRDNLYGSAFNSGYRRTFDRILYSDVALRQELPFIKGLYAKGIASFNYSFGQTINRSKTFPVYSMSIGTVNDTTYSQIATAGAQANSITYNGQNRQFYMEGGLGYDWSGDKHQLHSELLYNIDRSDIGGFGDLPVLNKNILNTYSYNYSDKYFGDVSIAYSYFNRLPEANQWGLFPSVGLGWKLSSENWFTSNAIDLLKLRASYGKVGNNLNIGNFTYLVEYAESGPLFYTGTSTTPTSSATIREPALVNKDLRWESSCNLNLGVDMGLLNNRLSLSADYFNNTITDNLILRRSGASTVLGSALTVENLGELKYSGVDISADYNNGAEKKFNYFINANVGIAQSKLVFDDELPVSYSYMARTGQPVNQAFGYVADGFYNTQSDLDNAPVIEGYTPQLGDIKYKDLNNDGCIDIFDETALGNKGPRFFYGLSFMARWSGIEFSMLWNGSQNNNVWTNVLNNLEFQTGANNSIGQASEMHLNRWTAATAATATYPRLSLGYNPNNHRASSFWLKDGSYIRLKNVELAYNLPQNWINTIKLKGARIFINGLNLLTFTKLENMDPEVTASLLPNTRVFNCGLNLKF</sequence>
<evidence type="ECO:0000256" key="1">
    <source>
        <dbReference type="ARBA" id="ARBA00004442"/>
    </source>
</evidence>
<dbReference type="InterPro" id="IPR036942">
    <property type="entry name" value="Beta-barrel_TonB_sf"/>
</dbReference>
<keyword evidence="3" id="KW-0998">Cell outer membrane</keyword>
<accession>A0ABZ0W7H5</accession>
<keyword evidence="2" id="KW-0472">Membrane</keyword>
<dbReference type="InterPro" id="IPR023996">
    <property type="entry name" value="TonB-dep_OMP_SusC/RagA"/>
</dbReference>
<keyword evidence="6" id="KW-1185">Reference proteome</keyword>
<dbReference type="Proteomes" id="UP001325680">
    <property type="component" value="Chromosome"/>
</dbReference>
<proteinExistence type="predicted"/>
<evidence type="ECO:0000259" key="4">
    <source>
        <dbReference type="Pfam" id="PF07715"/>
    </source>
</evidence>
<evidence type="ECO:0000313" key="5">
    <source>
        <dbReference type="EMBL" id="WQD38489.1"/>
    </source>
</evidence>
<dbReference type="NCBIfam" id="TIGR04056">
    <property type="entry name" value="OMP_RagA_SusC"/>
    <property type="match status" value="1"/>
</dbReference>
<gene>
    <name evidence="5" type="ORF">U0035_22715</name>
</gene>
<dbReference type="InterPro" id="IPR037066">
    <property type="entry name" value="Plug_dom_sf"/>
</dbReference>
<dbReference type="Gene3D" id="2.170.130.10">
    <property type="entry name" value="TonB-dependent receptor, plug domain"/>
    <property type="match status" value="1"/>
</dbReference>
<dbReference type="Gene3D" id="2.40.170.20">
    <property type="entry name" value="TonB-dependent receptor, beta-barrel domain"/>
    <property type="match status" value="1"/>
</dbReference>
<comment type="subcellular location">
    <subcellularLocation>
        <location evidence="1">Cell outer membrane</location>
    </subcellularLocation>
</comment>
<dbReference type="RefSeq" id="WP_114791244.1">
    <property type="nucleotide sequence ID" value="NZ_CP139960.1"/>
</dbReference>
<organism evidence="5 6">
    <name type="scientific">Niabella yanshanensis</name>
    <dbReference type="NCBI Taxonomy" id="577386"/>
    <lineage>
        <taxon>Bacteria</taxon>
        <taxon>Pseudomonadati</taxon>
        <taxon>Bacteroidota</taxon>
        <taxon>Chitinophagia</taxon>
        <taxon>Chitinophagales</taxon>
        <taxon>Chitinophagaceae</taxon>
        <taxon>Niabella</taxon>
    </lineage>
</organism>
<dbReference type="Pfam" id="PF07715">
    <property type="entry name" value="Plug"/>
    <property type="match status" value="1"/>
</dbReference>
<feature type="domain" description="TonB-dependent receptor plug" evidence="4">
    <location>
        <begin position="51"/>
        <end position="144"/>
    </location>
</feature>
<name>A0ABZ0W7H5_9BACT</name>
<dbReference type="InterPro" id="IPR012910">
    <property type="entry name" value="Plug_dom"/>
</dbReference>
<dbReference type="EMBL" id="CP139960">
    <property type="protein sequence ID" value="WQD38489.1"/>
    <property type="molecule type" value="Genomic_DNA"/>
</dbReference>
<evidence type="ECO:0000256" key="2">
    <source>
        <dbReference type="ARBA" id="ARBA00023136"/>
    </source>
</evidence>
<evidence type="ECO:0000313" key="6">
    <source>
        <dbReference type="Proteomes" id="UP001325680"/>
    </source>
</evidence>
<reference evidence="5 6" key="1">
    <citation type="submission" date="2023-12" db="EMBL/GenBank/DDBJ databases">
        <title>Genome sequencing and assembly of bacterial species from a model synthetic community.</title>
        <authorList>
            <person name="Hogle S.L."/>
        </authorList>
    </citation>
    <scope>NUCLEOTIDE SEQUENCE [LARGE SCALE GENOMIC DNA]</scope>
    <source>
        <strain evidence="5 6">HAMBI_3031</strain>
    </source>
</reference>
<dbReference type="SUPFAM" id="SSF56935">
    <property type="entry name" value="Porins"/>
    <property type="match status" value="1"/>
</dbReference>